<sequence length="425" mass="47838">MCKKMKMMMKKILKSDFNKNVLTLLTGTTIAQVIPIAISPLLTRIYTPEDFGTFAIILAVTSIISTIATARYEIAIVLPKKDEDAINLVALSMGIAILISSISLITIVFFENTIKSILGKDFSYVYLYSIPTIVFFTGFYNSLKYYFIRKKLYKDLSTTNMFRASVLSTTQITFGYLSLGSLGLILGQVISSIFANSRMFLKYFVDWKESDDKSLKSVKTVAKEYISLPKFSAAGSFINASAQNVNNLLLPMVFNNQLLGFYSLVNRILGTPTTLIASSISQVYFQSASAEKNQKGNNILSFTSTLKKLIILSIPLFGVLYLIIDNFIVLIFGKDWEMLEPISKLLLPLFLIRFISSTLSTTLNIHRKEKEFLLVNIILFLVSVLILIVAKVVSLSIFEYFGFQSIILSILYLLLLYRYYIISKG</sequence>
<evidence type="ECO:0000256" key="1">
    <source>
        <dbReference type="ARBA" id="ARBA00004651"/>
    </source>
</evidence>
<keyword evidence="4 6" id="KW-1133">Transmembrane helix</keyword>
<dbReference type="AlphaFoldDB" id="A0A544TBL4"/>
<dbReference type="InterPro" id="IPR050833">
    <property type="entry name" value="Poly_Biosynth_Transport"/>
</dbReference>
<evidence type="ECO:0000313" key="8">
    <source>
        <dbReference type="Proteomes" id="UP000317316"/>
    </source>
</evidence>
<feature type="transmembrane region" description="Helical" evidence="6">
    <location>
        <begin position="86"/>
        <end position="110"/>
    </location>
</feature>
<feature type="transmembrane region" description="Helical" evidence="6">
    <location>
        <begin position="372"/>
        <end position="394"/>
    </location>
</feature>
<dbReference type="PANTHER" id="PTHR30250">
    <property type="entry name" value="PST FAMILY PREDICTED COLANIC ACID TRANSPORTER"/>
    <property type="match status" value="1"/>
</dbReference>
<keyword evidence="5 6" id="KW-0472">Membrane</keyword>
<name>A0A544TBL4_9BACI</name>
<dbReference type="PANTHER" id="PTHR30250:SF11">
    <property type="entry name" value="O-ANTIGEN TRANSPORTER-RELATED"/>
    <property type="match status" value="1"/>
</dbReference>
<keyword evidence="8" id="KW-1185">Reference proteome</keyword>
<evidence type="ECO:0000256" key="5">
    <source>
        <dbReference type="ARBA" id="ARBA00023136"/>
    </source>
</evidence>
<protein>
    <recommendedName>
        <fullName evidence="9">Lipopolysaccharide biosynthesis protein</fullName>
    </recommendedName>
</protein>
<comment type="caution">
    <text evidence="7">The sequence shown here is derived from an EMBL/GenBank/DDBJ whole genome shotgun (WGS) entry which is preliminary data.</text>
</comment>
<dbReference type="EMBL" id="VDGH01000003">
    <property type="protein sequence ID" value="TQR14855.1"/>
    <property type="molecule type" value="Genomic_DNA"/>
</dbReference>
<feature type="transmembrane region" description="Helical" evidence="6">
    <location>
        <begin position="122"/>
        <end position="140"/>
    </location>
</feature>
<feature type="transmembrane region" description="Helical" evidence="6">
    <location>
        <begin position="309"/>
        <end position="333"/>
    </location>
</feature>
<comment type="subcellular location">
    <subcellularLocation>
        <location evidence="1">Cell membrane</location>
        <topology evidence="1">Multi-pass membrane protein</topology>
    </subcellularLocation>
</comment>
<feature type="transmembrane region" description="Helical" evidence="6">
    <location>
        <begin position="400"/>
        <end position="420"/>
    </location>
</feature>
<evidence type="ECO:0000256" key="6">
    <source>
        <dbReference type="SAM" id="Phobius"/>
    </source>
</evidence>
<dbReference type="OrthoDB" id="109075at2"/>
<dbReference type="Pfam" id="PF13440">
    <property type="entry name" value="Polysacc_synt_3"/>
    <property type="match status" value="1"/>
</dbReference>
<evidence type="ECO:0000256" key="3">
    <source>
        <dbReference type="ARBA" id="ARBA00022692"/>
    </source>
</evidence>
<evidence type="ECO:0000313" key="7">
    <source>
        <dbReference type="EMBL" id="TQR14855.1"/>
    </source>
</evidence>
<organism evidence="7 8">
    <name type="scientific">Psychrobacillus lasiicapitis</name>
    <dbReference type="NCBI Taxonomy" id="1636719"/>
    <lineage>
        <taxon>Bacteria</taxon>
        <taxon>Bacillati</taxon>
        <taxon>Bacillota</taxon>
        <taxon>Bacilli</taxon>
        <taxon>Bacillales</taxon>
        <taxon>Bacillaceae</taxon>
        <taxon>Psychrobacillus</taxon>
    </lineage>
</organism>
<keyword evidence="3 6" id="KW-0812">Transmembrane</keyword>
<feature type="transmembrane region" description="Helical" evidence="6">
    <location>
        <begin position="51"/>
        <end position="74"/>
    </location>
</feature>
<feature type="transmembrane region" description="Helical" evidence="6">
    <location>
        <begin position="345"/>
        <end position="365"/>
    </location>
</feature>
<reference evidence="7 8" key="1">
    <citation type="submission" date="2019-05" db="EMBL/GenBank/DDBJ databases">
        <title>Psychrobacillus vulpis sp. nov., a new species isolated from feces of a red fox that inhabits in The Tablas de Daimiel Natural Park, Albacete, Spain.</title>
        <authorList>
            <person name="Rodriguez M."/>
            <person name="Reina J.C."/>
            <person name="Bejar V."/>
            <person name="Llamas I."/>
        </authorList>
    </citation>
    <scope>NUCLEOTIDE SEQUENCE [LARGE SCALE GENOMIC DNA]</scope>
    <source>
        <strain evidence="7 8">NEAU-3TGS17</strain>
    </source>
</reference>
<accession>A0A544TBL4</accession>
<dbReference type="Proteomes" id="UP000317316">
    <property type="component" value="Unassembled WGS sequence"/>
</dbReference>
<dbReference type="GO" id="GO:0005886">
    <property type="term" value="C:plasma membrane"/>
    <property type="evidence" value="ECO:0007669"/>
    <property type="project" value="UniProtKB-SubCell"/>
</dbReference>
<proteinExistence type="predicted"/>
<gene>
    <name evidence="7" type="ORF">FG382_05150</name>
</gene>
<evidence type="ECO:0000256" key="4">
    <source>
        <dbReference type="ARBA" id="ARBA00022989"/>
    </source>
</evidence>
<evidence type="ECO:0000256" key="2">
    <source>
        <dbReference type="ARBA" id="ARBA00022475"/>
    </source>
</evidence>
<evidence type="ECO:0008006" key="9">
    <source>
        <dbReference type="Google" id="ProtNLM"/>
    </source>
</evidence>
<keyword evidence="2" id="KW-1003">Cell membrane</keyword>